<protein>
    <recommendedName>
        <fullName evidence="3">Tandem-95 repeat protein</fullName>
    </recommendedName>
</protein>
<organism evidence="1 2">
    <name type="scientific">Pseudoalteromonas piratica</name>
    <dbReference type="NCBI Taxonomy" id="1348114"/>
    <lineage>
        <taxon>Bacteria</taxon>
        <taxon>Pseudomonadati</taxon>
        <taxon>Pseudomonadota</taxon>
        <taxon>Gammaproteobacteria</taxon>
        <taxon>Alteromonadales</taxon>
        <taxon>Pseudoalteromonadaceae</taxon>
        <taxon>Pseudoalteromonas</taxon>
    </lineage>
</organism>
<dbReference type="eggNOG" id="COG3637">
    <property type="taxonomic scope" value="Bacteria"/>
</dbReference>
<keyword evidence="2" id="KW-1185">Reference proteome</keyword>
<dbReference type="SUPFAM" id="SSF82171">
    <property type="entry name" value="DPP6 N-terminal domain-like"/>
    <property type="match status" value="1"/>
</dbReference>
<dbReference type="HOGENOM" id="CLU_229872_0_0_6"/>
<evidence type="ECO:0000313" key="2">
    <source>
        <dbReference type="Proteomes" id="UP000030341"/>
    </source>
</evidence>
<gene>
    <name evidence="1" type="ORF">OM33_01045</name>
</gene>
<proteinExistence type="predicted"/>
<dbReference type="Gene3D" id="2.60.40.3440">
    <property type="match status" value="5"/>
</dbReference>
<reference evidence="1 2" key="1">
    <citation type="submission" date="2014-11" db="EMBL/GenBank/DDBJ databases">
        <title>Complete Genome Sequence of Pseudoalteromonas sp. Strain OCN003 Isolated from Kaneohe Bay, Oahu, Hawaii.</title>
        <authorList>
            <person name="Beurmann S."/>
            <person name="Videau P."/>
            <person name="Ushijima B."/>
            <person name="Smith A.M."/>
            <person name="Aeby G.S."/>
            <person name="Callahan S.M."/>
            <person name="Belcaid M."/>
        </authorList>
    </citation>
    <scope>NUCLEOTIDE SEQUENCE [LARGE SCALE GENOMIC DNA]</scope>
    <source>
        <strain evidence="1 2">OCN003</strain>
    </source>
</reference>
<accession>A0A0A7EBF5</accession>
<dbReference type="PANTHER" id="PTHR34720">
    <property type="entry name" value="MICROCYSTIN DEPENDENT PROTEIN"/>
    <property type="match status" value="1"/>
</dbReference>
<dbReference type="PANTHER" id="PTHR34720:SF9">
    <property type="entry name" value="BLR4714 PROTEIN"/>
    <property type="match status" value="1"/>
</dbReference>
<dbReference type="eggNOG" id="COG4932">
    <property type="taxonomic scope" value="Bacteria"/>
</dbReference>
<dbReference type="Gene3D" id="2.60.40.2810">
    <property type="match status" value="3"/>
</dbReference>
<dbReference type="eggNOG" id="COG1520">
    <property type="taxonomic scope" value="Bacteria"/>
</dbReference>
<dbReference type="STRING" id="1348114.OM33_01045"/>
<dbReference type="SUPFAM" id="SSF63825">
    <property type="entry name" value="YWTD domain"/>
    <property type="match status" value="1"/>
</dbReference>
<evidence type="ECO:0008006" key="3">
    <source>
        <dbReference type="Google" id="ProtNLM"/>
    </source>
</evidence>
<dbReference type="EMBL" id="CP009888">
    <property type="protein sequence ID" value="AIY63899.1"/>
    <property type="molecule type" value="Genomic_DNA"/>
</dbReference>
<evidence type="ECO:0000313" key="1">
    <source>
        <dbReference type="EMBL" id="AIY63899.1"/>
    </source>
</evidence>
<dbReference type="OrthoDB" id="5242130at2"/>
<dbReference type="Pfam" id="PF17963">
    <property type="entry name" value="Big_9"/>
    <property type="match status" value="9"/>
</dbReference>
<dbReference type="Proteomes" id="UP000030341">
    <property type="component" value="Chromosome 1"/>
</dbReference>
<dbReference type="RefSeq" id="WP_038637593.1">
    <property type="nucleotide sequence ID" value="NZ_CP009888.1"/>
</dbReference>
<name>A0A0A7EBF5_9GAMM</name>
<dbReference type="KEGG" id="pseo:OM33_01045"/>
<sequence>MSRQRAGASLFSFKCCQLVTFFIMSVFSFGVYATPSAVLIADLNADAGFSSDPKNFVEYLGKLYFSAESRPFGQELWQYDGITATMVADLNTDGYQSGDPKYLTVVQNKLYFVAATANSGYQIFVYDGQTVGFAFDSAALGITYPEHLIAFNNKLYFSASNTTYGKELHEFNPETGAVSVPEDVIPGTSGTNMRYPIVFNNMLYYYGSTPSNGSEVWQFDGTTHVQFFDIRVGSSSSSIEHPMIYQNALYFKANIDSNIEELVRITADGVVEQVSNIGKNGSWAGTREMTEHQGKLYFRAKEESNYQLWRYDGNHVELVSDGAQPGITTPYNLTSYGEHLYFRSSDTANAIGSELWRYSEASGIELVEDFMPGPDGSSPDESVVYQNKLLFGIRDAVLGRELFQFDGSQITLAAKINVGNRSSSPSQAIVYNGSVVFSAKITDSSRDLALMQYDGVNPPELIQNFRSDGINSNNYTGNKVILNNTVYFVTVDEVRRSSLWAFDGSSVSPVLPTNFFVTDWLGVFNGYVYFAADDGSGIGNELWRTDGVNPAELVADINTGTGSSYAHNFVELNNVLYFFAESASYGQELWQYDGVNPPSIASDILPGSGSSWPRYLTVFDNKLYFNATGAGIGQELWVYDGVNPATNAADIVPSWSSSNPQALTVFNGYLYFSANGRSLYRYSEAGGAELVADINTAGDDGIDQIFAHNNTLYFSAHTGDYDNELWQFTDAEGVSLAVNINPIANSSPRNFFSFNNELYFSAYNQQTWGMEFGTELHKLSFADLDATITLDNTASITFHDRFDTPAEAIKAFEFTLSDGGTSDGLPSIIYDLRMKVLGSMPEKDRMQVDWVLVDESDFATPGFYDTATDYLYFPIAPITLADGGSQKFVLYAYFNQINGILDGANFQLSLHTQADLIFDPNMSQPNGNQVTSPRVTVDVNYAPIGFTNSVSLNEDSSRSIQLTASDADGDSLNFFVLSQPQHGKLSGSAPNLVYTPNADYFGSDSFTFYASDGYLNSQSTTVSISVTAVNDKPQADALNLSLNEDDSISVVLSGKDVENDLLTFEIIKQPLNGTVTGKLPNLVYTPHADFFGNDEFSFIANDGVANSTPAVVELTVVAVNDKPIANNQSIKLNEDASINLSLTAMDIENDSLSYILVSEPRNGSLEGSAPNFTYKPNADYFGSDEFAFIANDGVANSIPAVVELTIVAVNDKPIANNQSISLSEDVPINLSLTAIDIENDLLNYILVSEPKNGLLEGSAPNFTYTPNADFFGSDEIVFIANDGVANSTPAVVELTIDAVNDKPIAESTSYILEEDTSAEIILVASDVDKDALTYQVLEAPKYGTLSGEVPNLIYTPNANFNGEDSLTFSASDGQLASNIASINITISSTNDVPTAIGETFELDEDANKSFDLKGTDTDSDELIYTLTKLPDNGEITGQLPSLIYTPNTDYFGQDSISFTVSDGELTSTEANVIFNVSAVNDAPIAYDDFVTMQKNALDYIVLPLENDSDAENHKLILQSANAEHGFLTLDDNHKIIYSPNYEFVGQDIIEYVVEDSEGATAIGFIYINVQSTFELSRINAKDDSVQLQGNNSITIDVLENDVASQQQALTIVAATSEFGEVAISQNLLTFTPFDNFYGELLIEYTVQDQFGQKGSAYVFVYRENSQAPVITLASRDCVQASHLWTEIPQSPVEAISALGHKVSVTANSLARYFLAGVHYRSWLATDHSGVTQVQQEKLCVLPNVSLIANNQSQRQANVPVEIRLSGQASDYPLNLGLTYLLDGQLFTDENWPHEISIESGVSNHFSLDLSILDEQFTDSEVTIQLAGTHFSREHTIQLETSKRANRVELIVEQQGTLTRRINPNAGPVSIYTKVIGDIAPQTLTYSWLVDELAIDNQTTSPAVLRFDPAGMNSGVHIVEVAVSDSENASDIAYGKANIVVEQQVFSRASNVATRSLVDNNQNGIVDTQDRFLSCNRLSLDLNKANAVIEGSNNLCLSLGRFSLLSGRGIEVNNSLFTNHTDLKFISPVYDLSVYEKVDNGQAKTLVIPLPFIIPSDASVMLFEQEEWIDASSQALNIESAFAAAGACDLASTSWQEGLGFGNNCLRITLTGQETYQDLTFSLMSVSGELTQQIEDNIVDVAFNTEREINLFDLLADSFAVEQVLFAYTAFEQLNISELTLKYKAIPEFVGQDIVHYAVKNPEGQIAIGQLLIKVAPNQAPEVVNESSQLELNESISINVLMNDSDPEGNPMLLVMVSHNLSFSADGTIHFTAGEQEQTVLINYLVEDSYGNQSQGQWQIAVAKQAKQSSGSSSPVWLVLFSLLFLRRLR</sequence>
<dbReference type="NCBIfam" id="NF012211">
    <property type="entry name" value="tand_rpt_95"/>
    <property type="match status" value="7"/>
</dbReference>